<keyword evidence="6" id="KW-0508">mRNA splicing</keyword>
<feature type="domain" description="U4/U6.U5 small nuclear ribonucleoprotein 27kDa protein" evidence="9">
    <location>
        <begin position="163"/>
        <end position="215"/>
    </location>
</feature>
<name>A0A9P4QL67_9PLEO</name>
<comment type="similarity">
    <text evidence="3">Belongs to the SNUT3 family.</text>
</comment>
<evidence type="ECO:0000256" key="7">
    <source>
        <dbReference type="ARBA" id="ARBA00023242"/>
    </source>
</evidence>
<keyword evidence="11" id="KW-1185">Reference proteome</keyword>
<dbReference type="GO" id="GO:0071011">
    <property type="term" value="C:precatalytic spliceosome"/>
    <property type="evidence" value="ECO:0007669"/>
    <property type="project" value="TreeGrafter"/>
</dbReference>
<feature type="compositionally biased region" description="Basic and acidic residues" evidence="8">
    <location>
        <begin position="58"/>
        <end position="70"/>
    </location>
</feature>
<dbReference type="GO" id="GO:0006397">
    <property type="term" value="P:mRNA processing"/>
    <property type="evidence" value="ECO:0007669"/>
    <property type="project" value="UniProtKB-KW"/>
</dbReference>
<evidence type="ECO:0000256" key="6">
    <source>
        <dbReference type="ARBA" id="ARBA00023187"/>
    </source>
</evidence>
<evidence type="ECO:0000313" key="10">
    <source>
        <dbReference type="EMBL" id="KAF2728345.1"/>
    </source>
</evidence>
<evidence type="ECO:0000256" key="3">
    <source>
        <dbReference type="ARBA" id="ARBA00008218"/>
    </source>
</evidence>
<reference evidence="10" key="1">
    <citation type="journal article" date="2020" name="Stud. Mycol.">
        <title>101 Dothideomycetes genomes: a test case for predicting lifestyles and emergence of pathogens.</title>
        <authorList>
            <person name="Haridas S."/>
            <person name="Albert R."/>
            <person name="Binder M."/>
            <person name="Bloem J."/>
            <person name="Labutti K."/>
            <person name="Salamov A."/>
            <person name="Andreopoulos B."/>
            <person name="Baker S."/>
            <person name="Barry K."/>
            <person name="Bills G."/>
            <person name="Bluhm B."/>
            <person name="Cannon C."/>
            <person name="Castanera R."/>
            <person name="Culley D."/>
            <person name="Daum C."/>
            <person name="Ezra D."/>
            <person name="Gonzalez J."/>
            <person name="Henrissat B."/>
            <person name="Kuo A."/>
            <person name="Liang C."/>
            <person name="Lipzen A."/>
            <person name="Lutzoni F."/>
            <person name="Magnuson J."/>
            <person name="Mondo S."/>
            <person name="Nolan M."/>
            <person name="Ohm R."/>
            <person name="Pangilinan J."/>
            <person name="Park H.-J."/>
            <person name="Ramirez L."/>
            <person name="Alfaro M."/>
            <person name="Sun H."/>
            <person name="Tritt A."/>
            <person name="Yoshinaga Y."/>
            <person name="Zwiers L.-H."/>
            <person name="Turgeon B."/>
            <person name="Goodwin S."/>
            <person name="Spatafora J."/>
            <person name="Crous P."/>
            <person name="Grigoriev I."/>
        </authorList>
    </citation>
    <scope>NUCLEOTIDE SEQUENCE</scope>
    <source>
        <strain evidence="10">CBS 125425</strain>
    </source>
</reference>
<comment type="subunit">
    <text evidence="4">Part of a tri-snRNP complex.</text>
</comment>
<feature type="compositionally biased region" description="Basic and acidic residues" evidence="8">
    <location>
        <begin position="126"/>
        <end position="153"/>
    </location>
</feature>
<evidence type="ECO:0000256" key="8">
    <source>
        <dbReference type="SAM" id="MobiDB-lite"/>
    </source>
</evidence>
<dbReference type="InterPro" id="IPR013957">
    <property type="entry name" value="SNRNP27"/>
</dbReference>
<dbReference type="Proteomes" id="UP000799444">
    <property type="component" value="Unassembled WGS sequence"/>
</dbReference>
<protein>
    <recommendedName>
        <fullName evidence="9">U4/U6.U5 small nuclear ribonucleoprotein 27kDa protein domain-containing protein</fullName>
    </recommendedName>
</protein>
<proteinExistence type="inferred from homology"/>
<dbReference type="AlphaFoldDB" id="A0A9P4QL67"/>
<evidence type="ECO:0000313" key="11">
    <source>
        <dbReference type="Proteomes" id="UP000799444"/>
    </source>
</evidence>
<dbReference type="PANTHER" id="PTHR31077">
    <property type="entry name" value="U4/U6.U5 SMALL NUCLEAR RIBONUCLEOPROTEIN 27 KDA PROTEIN"/>
    <property type="match status" value="1"/>
</dbReference>
<dbReference type="PANTHER" id="PTHR31077:SF1">
    <property type="entry name" value="U4_U6.U5 SMALL NUCLEAR RIBONUCLEOPROTEIN 27 KDA PROTEIN"/>
    <property type="match status" value="1"/>
</dbReference>
<feature type="region of interest" description="Disordered" evidence="8">
    <location>
        <begin position="1"/>
        <end position="159"/>
    </location>
</feature>
<comment type="caution">
    <text evidence="10">The sequence shown here is derived from an EMBL/GenBank/DDBJ whole genome shotgun (WGS) entry which is preliminary data.</text>
</comment>
<comment type="subcellular location">
    <subcellularLocation>
        <location evidence="2">Nucleus</location>
    </subcellularLocation>
</comment>
<evidence type="ECO:0000256" key="5">
    <source>
        <dbReference type="ARBA" id="ARBA00022664"/>
    </source>
</evidence>
<dbReference type="Pfam" id="PF08648">
    <property type="entry name" value="SNRNP27"/>
    <property type="match status" value="1"/>
</dbReference>
<evidence type="ECO:0000259" key="9">
    <source>
        <dbReference type="Pfam" id="PF08648"/>
    </source>
</evidence>
<evidence type="ECO:0000256" key="1">
    <source>
        <dbReference type="ARBA" id="ARBA00003632"/>
    </source>
</evidence>
<dbReference type="GO" id="GO:0008380">
    <property type="term" value="P:RNA splicing"/>
    <property type="evidence" value="ECO:0007669"/>
    <property type="project" value="UniProtKB-KW"/>
</dbReference>
<keyword evidence="7" id="KW-0539">Nucleus</keyword>
<dbReference type="OrthoDB" id="21368at2759"/>
<evidence type="ECO:0000256" key="2">
    <source>
        <dbReference type="ARBA" id="ARBA00004123"/>
    </source>
</evidence>
<keyword evidence="5" id="KW-0507">mRNA processing</keyword>
<comment type="function">
    <text evidence="1">May play a role in mRNA splicing.</text>
</comment>
<dbReference type="EMBL" id="ML996284">
    <property type="protein sequence ID" value="KAF2728345.1"/>
    <property type="molecule type" value="Genomic_DNA"/>
</dbReference>
<feature type="compositionally biased region" description="Basic and acidic residues" evidence="8">
    <location>
        <begin position="36"/>
        <end position="46"/>
    </location>
</feature>
<accession>A0A9P4QL67</accession>
<sequence>MASPLNPREVRDQGNEKNRERGRDRGSRATPNHATPHTDGRPKEPLGNRYSGRKRSRSPRDEGRQDDYKRPRSRSPVRRDNRGRDGRDGRDSKRRDNDRTADRARSPPKGPRGDRGPPRRPGGKGTAKEPVKAERDEPKETVKKDVDMAGTDDKPDDMDEDTWIMMKTMGFRGFKSTKDTKVPGNDKNWAVCKDKKVEARQYMNRKGGFNRPLSPSRT</sequence>
<gene>
    <name evidence="10" type="ORF">EJ04DRAFT_477501</name>
</gene>
<organism evidence="10 11">
    <name type="scientific">Polyplosphaeria fusca</name>
    <dbReference type="NCBI Taxonomy" id="682080"/>
    <lineage>
        <taxon>Eukaryota</taxon>
        <taxon>Fungi</taxon>
        <taxon>Dikarya</taxon>
        <taxon>Ascomycota</taxon>
        <taxon>Pezizomycotina</taxon>
        <taxon>Dothideomycetes</taxon>
        <taxon>Pleosporomycetidae</taxon>
        <taxon>Pleosporales</taxon>
        <taxon>Tetraplosphaeriaceae</taxon>
        <taxon>Polyplosphaeria</taxon>
    </lineage>
</organism>
<feature type="compositionally biased region" description="Basic and acidic residues" evidence="8">
    <location>
        <begin position="8"/>
        <end position="27"/>
    </location>
</feature>
<evidence type="ECO:0000256" key="4">
    <source>
        <dbReference type="ARBA" id="ARBA00011825"/>
    </source>
</evidence>
<feature type="compositionally biased region" description="Basic and acidic residues" evidence="8">
    <location>
        <begin position="77"/>
        <end position="117"/>
    </location>
</feature>